<evidence type="ECO:0000256" key="1">
    <source>
        <dbReference type="ARBA" id="ARBA00001947"/>
    </source>
</evidence>
<comment type="caution">
    <text evidence="2">Lacks conserved residue(s) required for the propagation of feature annotation.</text>
</comment>
<sequence>MDLVTKEAPEVRSKNPQATDLNTMGNYFFKMVLALLAVTLVSCKNTEKALEEDQAPATSGYQGQGPNSIVPTVDRPVQRQWKGIWAFNDSTTFFTNDFDGGRLNGVAYDGNDHYTVWITAENTPINVSPWYAFKVWTTAPREITVRLSYQNSRSRYYPKISSDGVNFKPLDSLFFKAINPGEGEFGIKAAPESADITLAVTTEPIIVAAQELYTSSRVKSWIDSLSQKSYISSDPIGFTRENRPLHLMEIKENGKAKKALMVIARQHPPEVTGFLAMKSFIETLSGDSPEAREFRNSHAVFVAPLMNPDGVDNGHWRHNMGGIDLNRDWQNFNQPETRSVRDFLRTKDADYDFVFGVDFHSTWDDIYYPLDTVATGDKGKIVFDWIQAISQRLPQKKTNISASAQLDPTMVSRTYFFVNHEMPAIVFELGDDTPRDFLKLKGQVAAEELMRLLREQ</sequence>
<proteinExistence type="inferred from homology"/>
<gene>
    <name evidence="4" type="ORF">QU605_02360</name>
</gene>
<reference evidence="4" key="1">
    <citation type="submission" date="2023-06" db="EMBL/GenBank/DDBJ databases">
        <title>Robiginitalea aurantiacus sp. nov. and Algoriphagus sediminis sp. nov., isolated from coastal sediment.</title>
        <authorList>
            <person name="Zhou Z.Y."/>
            <person name="An J."/>
            <person name="Jia Y.W."/>
            <person name="Du Z.J."/>
        </authorList>
    </citation>
    <scope>NUCLEOTIDE SEQUENCE</scope>
    <source>
        <strain evidence="4">M39</strain>
    </source>
</reference>
<comment type="similarity">
    <text evidence="2">Belongs to the peptidase M14 family.</text>
</comment>
<evidence type="ECO:0000313" key="5">
    <source>
        <dbReference type="Proteomes" id="UP001174839"/>
    </source>
</evidence>
<keyword evidence="4" id="KW-0121">Carboxypeptidase</keyword>
<keyword evidence="4" id="KW-0645">Protease</keyword>
<dbReference type="SUPFAM" id="SSF53187">
    <property type="entry name" value="Zn-dependent exopeptidases"/>
    <property type="match status" value="1"/>
</dbReference>
<feature type="domain" description="Peptidase M14" evidence="3">
    <location>
        <begin position="211"/>
        <end position="456"/>
    </location>
</feature>
<dbReference type="InterPro" id="IPR040626">
    <property type="entry name" value="Pepdidase_M14_N"/>
</dbReference>
<comment type="cofactor">
    <cofactor evidence="1">
        <name>Zn(2+)</name>
        <dbReference type="ChEBI" id="CHEBI:29105"/>
    </cofactor>
</comment>
<dbReference type="RefSeq" id="WP_289723655.1">
    <property type="nucleotide sequence ID" value="NZ_JAUDUY010000001.1"/>
</dbReference>
<dbReference type="Proteomes" id="UP001174839">
    <property type="component" value="Unassembled WGS sequence"/>
</dbReference>
<dbReference type="Pfam" id="PF18027">
    <property type="entry name" value="Pepdidase_M14_N"/>
    <property type="match status" value="1"/>
</dbReference>
<dbReference type="GO" id="GO:0004180">
    <property type="term" value="F:carboxypeptidase activity"/>
    <property type="evidence" value="ECO:0007669"/>
    <property type="project" value="UniProtKB-KW"/>
</dbReference>
<dbReference type="InterPro" id="IPR050821">
    <property type="entry name" value="Cytosolic_carboxypeptidase"/>
</dbReference>
<evidence type="ECO:0000313" key="4">
    <source>
        <dbReference type="EMBL" id="MDM9630296.1"/>
    </source>
</evidence>
<dbReference type="Gene3D" id="3.40.630.10">
    <property type="entry name" value="Zn peptidases"/>
    <property type="match status" value="1"/>
</dbReference>
<accession>A0ABT7WBK3</accession>
<keyword evidence="4" id="KW-0378">Hydrolase</keyword>
<keyword evidence="5" id="KW-1185">Reference proteome</keyword>
<dbReference type="PROSITE" id="PS52035">
    <property type="entry name" value="PEPTIDASE_M14"/>
    <property type="match status" value="1"/>
</dbReference>
<organism evidence="4 5">
    <name type="scientific">Robiginitalea aurantiaca</name>
    <dbReference type="NCBI Taxonomy" id="3056915"/>
    <lineage>
        <taxon>Bacteria</taxon>
        <taxon>Pseudomonadati</taxon>
        <taxon>Bacteroidota</taxon>
        <taxon>Flavobacteriia</taxon>
        <taxon>Flavobacteriales</taxon>
        <taxon>Flavobacteriaceae</taxon>
        <taxon>Robiginitalea</taxon>
    </lineage>
</organism>
<evidence type="ECO:0000256" key="2">
    <source>
        <dbReference type="PROSITE-ProRule" id="PRU01379"/>
    </source>
</evidence>
<evidence type="ECO:0000259" key="3">
    <source>
        <dbReference type="PROSITE" id="PS52035"/>
    </source>
</evidence>
<dbReference type="InterPro" id="IPR000834">
    <property type="entry name" value="Peptidase_M14"/>
</dbReference>
<name>A0ABT7WBK3_9FLAO</name>
<dbReference type="PANTHER" id="PTHR12756">
    <property type="entry name" value="CYTOSOLIC CARBOXYPEPTIDASE"/>
    <property type="match status" value="1"/>
</dbReference>
<dbReference type="PANTHER" id="PTHR12756:SF11">
    <property type="entry name" value="CYTOSOLIC CARBOXYPEPTIDASE 1"/>
    <property type="match status" value="1"/>
</dbReference>
<dbReference type="EMBL" id="JAUDUY010000001">
    <property type="protein sequence ID" value="MDM9630296.1"/>
    <property type="molecule type" value="Genomic_DNA"/>
</dbReference>
<dbReference type="Pfam" id="PF00246">
    <property type="entry name" value="Peptidase_M14"/>
    <property type="match status" value="1"/>
</dbReference>
<comment type="caution">
    <text evidence="4">The sequence shown here is derived from an EMBL/GenBank/DDBJ whole genome shotgun (WGS) entry which is preliminary data.</text>
</comment>
<protein>
    <submittedName>
        <fullName evidence="4">M14-type cytosolic carboxypeptidase</fullName>
    </submittedName>
</protein>
<dbReference type="SMART" id="SM00631">
    <property type="entry name" value="Zn_pept"/>
    <property type="match status" value="1"/>
</dbReference>
<dbReference type="CDD" id="cd06237">
    <property type="entry name" value="M14_Nna1-like"/>
    <property type="match status" value="1"/>
</dbReference>